<feature type="region of interest" description="Disordered" evidence="1">
    <location>
        <begin position="145"/>
        <end position="166"/>
    </location>
</feature>
<evidence type="ECO:0000256" key="2">
    <source>
        <dbReference type="SAM" id="Phobius"/>
    </source>
</evidence>
<dbReference type="EMBL" id="JAJSOW010000002">
    <property type="protein sequence ID" value="KAI9198037.1"/>
    <property type="molecule type" value="Genomic_DNA"/>
</dbReference>
<keyword evidence="2" id="KW-0812">Transmembrane</keyword>
<gene>
    <name evidence="3" type="ORF">LWI28_009019</name>
</gene>
<evidence type="ECO:0000313" key="3">
    <source>
        <dbReference type="EMBL" id="KAI9198037.1"/>
    </source>
</evidence>
<name>A0AAD5JSM4_ACENE</name>
<protein>
    <submittedName>
        <fullName evidence="3">Uncharacterized protein</fullName>
    </submittedName>
</protein>
<accession>A0AAD5JSM4</accession>
<feature type="transmembrane region" description="Helical" evidence="2">
    <location>
        <begin position="73"/>
        <end position="92"/>
    </location>
</feature>
<dbReference type="AlphaFoldDB" id="A0AAD5JSM4"/>
<organism evidence="3 4">
    <name type="scientific">Acer negundo</name>
    <name type="common">Box elder</name>
    <dbReference type="NCBI Taxonomy" id="4023"/>
    <lineage>
        <taxon>Eukaryota</taxon>
        <taxon>Viridiplantae</taxon>
        <taxon>Streptophyta</taxon>
        <taxon>Embryophyta</taxon>
        <taxon>Tracheophyta</taxon>
        <taxon>Spermatophyta</taxon>
        <taxon>Magnoliopsida</taxon>
        <taxon>eudicotyledons</taxon>
        <taxon>Gunneridae</taxon>
        <taxon>Pentapetalae</taxon>
        <taxon>rosids</taxon>
        <taxon>malvids</taxon>
        <taxon>Sapindales</taxon>
        <taxon>Sapindaceae</taxon>
        <taxon>Hippocastanoideae</taxon>
        <taxon>Acereae</taxon>
        <taxon>Acer</taxon>
    </lineage>
</organism>
<evidence type="ECO:0000313" key="4">
    <source>
        <dbReference type="Proteomes" id="UP001064489"/>
    </source>
</evidence>
<dbReference type="Gene3D" id="3.40.50.300">
    <property type="entry name" value="P-loop containing nucleotide triphosphate hydrolases"/>
    <property type="match status" value="1"/>
</dbReference>
<proteinExistence type="predicted"/>
<keyword evidence="4" id="KW-1185">Reference proteome</keyword>
<keyword evidence="2" id="KW-0472">Membrane</keyword>
<comment type="caution">
    <text evidence="3">The sequence shown here is derived from an EMBL/GenBank/DDBJ whole genome shotgun (WGS) entry which is preliminary data.</text>
</comment>
<feature type="transmembrane region" description="Helical" evidence="2">
    <location>
        <begin position="98"/>
        <end position="115"/>
    </location>
</feature>
<keyword evidence="2" id="KW-1133">Transmembrane helix</keyword>
<dbReference type="InterPro" id="IPR027417">
    <property type="entry name" value="P-loop_NTPase"/>
</dbReference>
<evidence type="ECO:0000256" key="1">
    <source>
        <dbReference type="SAM" id="MobiDB-lite"/>
    </source>
</evidence>
<dbReference type="Proteomes" id="UP001064489">
    <property type="component" value="Chromosome 13"/>
</dbReference>
<sequence length="166" mass="18572">MEKAIDSCSQPKASYGVEDNLSDEIKELLVTLPREKHFDGTYLYQFDGIWHRSIFLAGMISSRRHFEPQDSDLLVGLFVLFTFCGCFCLFFWAAFVLALLCCLAAGLFAVALGFVSRKKIGKRSRWSAPTQIFFICVGSPPIGGDPRQPPVKMTGVGPADRRERLL</sequence>
<reference evidence="3 4" key="1">
    <citation type="journal article" date="2022" name="Plant J.">
        <title>Strategies of tolerance reflected in two North American maple genomes.</title>
        <authorList>
            <person name="McEvoy S.L."/>
            <person name="Sezen U.U."/>
            <person name="Trouern-Trend A."/>
            <person name="McMahon S.M."/>
            <person name="Schaberg P.G."/>
            <person name="Yang J."/>
            <person name="Wegrzyn J.L."/>
            <person name="Swenson N.G."/>
        </authorList>
    </citation>
    <scope>NUCLEOTIDE SEQUENCE [LARGE SCALE GENOMIC DNA]</scope>
    <source>
        <strain evidence="3">91603</strain>
    </source>
</reference>